<proteinExistence type="predicted"/>
<dbReference type="Gene3D" id="3.90.930.1">
    <property type="match status" value="1"/>
</dbReference>
<dbReference type="Proteomes" id="UP000501379">
    <property type="component" value="Chromosome"/>
</dbReference>
<dbReference type="SUPFAM" id="SSF82185">
    <property type="entry name" value="Histone H3 K4-specific methyltransferase SET7/9 N-terminal domain"/>
    <property type="match status" value="3"/>
</dbReference>
<evidence type="ECO:0000313" key="4">
    <source>
        <dbReference type="Proteomes" id="UP000501379"/>
    </source>
</evidence>
<organism evidence="3 4">
    <name type="scientific">Aquipseudomonas campi</name>
    <dbReference type="NCBI Taxonomy" id="2731681"/>
    <lineage>
        <taxon>Bacteria</taxon>
        <taxon>Pseudomonadati</taxon>
        <taxon>Pseudomonadota</taxon>
        <taxon>Gammaproteobacteria</taxon>
        <taxon>Pseudomonadales</taxon>
        <taxon>Pseudomonadaceae</taxon>
        <taxon>Aquipseudomonas</taxon>
    </lineage>
</organism>
<keyword evidence="4" id="KW-1185">Reference proteome</keyword>
<dbReference type="Pfam" id="PF07661">
    <property type="entry name" value="MORN_2"/>
    <property type="match status" value="1"/>
</dbReference>
<evidence type="ECO:0008006" key="5">
    <source>
        <dbReference type="Google" id="ProtNLM"/>
    </source>
</evidence>
<feature type="region of interest" description="Disordered" evidence="1">
    <location>
        <begin position="577"/>
        <end position="599"/>
    </location>
</feature>
<dbReference type="AlphaFoldDB" id="A0A6M8F940"/>
<feature type="signal peptide" evidence="2">
    <location>
        <begin position="1"/>
        <end position="20"/>
    </location>
</feature>
<protein>
    <recommendedName>
        <fullName evidence="5">Toxin-antitoxin system YwqK family antitoxin</fullName>
    </recommendedName>
</protein>
<dbReference type="KEGG" id="pcam:HNE05_04900"/>
<accession>A0A6M8F940</accession>
<dbReference type="Gene3D" id="2.20.110.10">
    <property type="entry name" value="Histone H3 K4-specific methyltransferase SET7/9 N-terminal domain"/>
    <property type="match status" value="2"/>
</dbReference>
<feature type="chain" id="PRO_5026914035" description="Toxin-antitoxin system YwqK family antitoxin" evidence="2">
    <location>
        <begin position="21"/>
        <end position="607"/>
    </location>
</feature>
<evidence type="ECO:0000256" key="2">
    <source>
        <dbReference type="SAM" id="SignalP"/>
    </source>
</evidence>
<evidence type="ECO:0000313" key="3">
    <source>
        <dbReference type="EMBL" id="QKE62723.1"/>
    </source>
</evidence>
<gene>
    <name evidence="3" type="ORF">HNE05_04900</name>
</gene>
<reference evidence="3" key="1">
    <citation type="submission" date="2020-07" db="EMBL/GenBank/DDBJ databases">
        <title>Nitrate ammonifying Pseudomonas campi sp. nov. isolated from German agricultural grassland.</title>
        <authorList>
            <person name="Timsy T."/>
            <person name="Ulrich A."/>
            <person name="Spanner T."/>
            <person name="Foesel B."/>
            <person name="Kolb S."/>
            <person name="Horn M.A."/>
            <person name="Behrendt U."/>
        </authorList>
    </citation>
    <scope>NUCLEOTIDE SEQUENCE</scope>
    <source>
        <strain evidence="3">S1-A32-2</strain>
    </source>
</reference>
<sequence>MKRLVICCALMILAATQAQADGPFYSGKTLLHPLVNASPQVEGKLAFLRESGEVIGRYEVKYDAGEHLVKDLDGFDNAHIDAVFYADLTGKGDSTLVMFSEQGQTRVRAYLWDPTSDSLRYMPAAQRLLDSLTLGRGMRTALEIKNAIYELLPFDYSRTYASTDIAAFDQLNHSAGEVVAVFDKEGQALETNASGRHLIKKTFLQRDGRWLTARYVRADEQDYRFVLQQIAWEREPKTLEGLLDGDSVKFVISGSRGLIHERGEYRLGKRVGIWMHAEEDGRFRSRGEYVEGRPEGLWTVQGAEGQYQNGLREGVWRKPMPDGARWEGSYKLNRLEGPARVFNREGQLQLEEHYVAGVKEGLLKRYNDAGKLVLQEEYKANLLHGRQLTYADDGSFIRKDISYREGRKHGPFRSNYSANLPENIGNYRHNELFGRLQQYVAEGYMYSDSNYCQRLQGTYATRYHCGEWTEYRAEGEVRSRVLYVNGDAQVGVYYYEDGTLKEQRKEVDGALEVQTYHPNGQLNCSKQLAPAGFEDVDNKRLAYYNITSDEVGDSRCYYPSGQLQWEMLTENGQRSCRRSFDENGKQTSPGPEGCKKPEVPKRTFYFE</sequence>
<keyword evidence="2" id="KW-0732">Signal</keyword>
<name>A0A6M8F940_9GAMM</name>
<dbReference type="EMBL" id="CP053697">
    <property type="protein sequence ID" value="QKE62723.1"/>
    <property type="molecule type" value="Genomic_DNA"/>
</dbReference>
<dbReference type="InterPro" id="IPR011652">
    <property type="entry name" value="MORN_2"/>
</dbReference>
<dbReference type="RefSeq" id="WP_173204966.1">
    <property type="nucleotide sequence ID" value="NZ_CP053697.2"/>
</dbReference>
<evidence type="ECO:0000256" key="1">
    <source>
        <dbReference type="SAM" id="MobiDB-lite"/>
    </source>
</evidence>